<feature type="domain" description="TIR" evidence="12">
    <location>
        <begin position="1107"/>
        <end position="1254"/>
    </location>
</feature>
<gene>
    <name evidence="13" type="ORF">GHT06_010403</name>
</gene>
<organism evidence="13 14">
    <name type="scientific">Daphnia sinensis</name>
    <dbReference type="NCBI Taxonomy" id="1820382"/>
    <lineage>
        <taxon>Eukaryota</taxon>
        <taxon>Metazoa</taxon>
        <taxon>Ecdysozoa</taxon>
        <taxon>Arthropoda</taxon>
        <taxon>Crustacea</taxon>
        <taxon>Branchiopoda</taxon>
        <taxon>Diplostraca</taxon>
        <taxon>Cladocera</taxon>
        <taxon>Anomopoda</taxon>
        <taxon>Daphniidae</taxon>
        <taxon>Daphnia</taxon>
        <taxon>Daphnia similis group</taxon>
    </lineage>
</organism>
<evidence type="ECO:0000313" key="14">
    <source>
        <dbReference type="Proteomes" id="UP000820818"/>
    </source>
</evidence>
<accession>A0AAD5KYS1</accession>
<evidence type="ECO:0000256" key="4">
    <source>
        <dbReference type="ARBA" id="ARBA00022692"/>
    </source>
</evidence>
<protein>
    <recommendedName>
        <fullName evidence="12">TIR domain-containing protein</fullName>
    </recommendedName>
</protein>
<dbReference type="InterPro" id="IPR035897">
    <property type="entry name" value="Toll_tir_struct_dom_sf"/>
</dbReference>
<feature type="transmembrane region" description="Helical" evidence="11">
    <location>
        <begin position="1053"/>
        <end position="1077"/>
    </location>
</feature>
<dbReference type="Pfam" id="PF13676">
    <property type="entry name" value="TIR_2"/>
    <property type="match status" value="1"/>
</dbReference>
<comment type="similarity">
    <text evidence="2">Belongs to the Toll-like receptor family.</text>
</comment>
<dbReference type="SMART" id="SM00365">
    <property type="entry name" value="LRR_SD22"/>
    <property type="match status" value="5"/>
</dbReference>
<dbReference type="InterPro" id="IPR000483">
    <property type="entry name" value="Cys-rich_flank_reg_C"/>
</dbReference>
<keyword evidence="10" id="KW-0325">Glycoprotein</keyword>
<comment type="subcellular location">
    <subcellularLocation>
        <location evidence="1">Membrane</location>
        <topology evidence="1">Single-pass type I membrane protein</topology>
    </subcellularLocation>
</comment>
<keyword evidence="8 11" id="KW-0472">Membrane</keyword>
<dbReference type="InterPro" id="IPR032675">
    <property type="entry name" value="LRR_dom_sf"/>
</dbReference>
<evidence type="ECO:0000313" key="13">
    <source>
        <dbReference type="EMBL" id="KAI9562947.1"/>
    </source>
</evidence>
<dbReference type="Gene3D" id="3.40.50.10140">
    <property type="entry name" value="Toll/interleukin-1 receptor homology (TIR) domain"/>
    <property type="match status" value="1"/>
</dbReference>
<dbReference type="PANTHER" id="PTHR24365">
    <property type="entry name" value="TOLL-LIKE RECEPTOR"/>
    <property type="match status" value="1"/>
</dbReference>
<dbReference type="FunFam" id="3.80.10.10:FF:000198">
    <property type="entry name" value="Blast:Protein toll"/>
    <property type="match status" value="1"/>
</dbReference>
<evidence type="ECO:0000256" key="7">
    <source>
        <dbReference type="ARBA" id="ARBA00022989"/>
    </source>
</evidence>
<evidence type="ECO:0000256" key="11">
    <source>
        <dbReference type="SAM" id="Phobius"/>
    </source>
</evidence>
<evidence type="ECO:0000256" key="5">
    <source>
        <dbReference type="ARBA" id="ARBA00022729"/>
    </source>
</evidence>
<proteinExistence type="inferred from homology"/>
<name>A0AAD5KYS1_9CRUS</name>
<keyword evidence="5" id="KW-0732">Signal</keyword>
<reference evidence="13 14" key="1">
    <citation type="submission" date="2022-05" db="EMBL/GenBank/DDBJ databases">
        <title>A multi-omics perspective on studying reproductive biology in Daphnia sinensis.</title>
        <authorList>
            <person name="Jia J."/>
        </authorList>
    </citation>
    <scope>NUCLEOTIDE SEQUENCE [LARGE SCALE GENOMIC DNA]</scope>
    <source>
        <strain evidence="13 14">WSL</strain>
    </source>
</reference>
<dbReference type="Proteomes" id="UP000820818">
    <property type="component" value="Linkage Group LG2"/>
</dbReference>
<dbReference type="FunFam" id="3.40.50.10140:FF:000021">
    <property type="entry name" value="Toll receptor 13"/>
    <property type="match status" value="1"/>
</dbReference>
<dbReference type="SUPFAM" id="SSF52200">
    <property type="entry name" value="Toll/Interleukin receptor TIR domain"/>
    <property type="match status" value="1"/>
</dbReference>
<dbReference type="PANTHER" id="PTHR24365:SF541">
    <property type="entry name" value="PROTEIN TOLL-RELATED"/>
    <property type="match status" value="1"/>
</dbReference>
<dbReference type="SMART" id="SM00082">
    <property type="entry name" value="LRRCT"/>
    <property type="match status" value="2"/>
</dbReference>
<evidence type="ECO:0000256" key="9">
    <source>
        <dbReference type="ARBA" id="ARBA00023170"/>
    </source>
</evidence>
<dbReference type="SMART" id="SM00369">
    <property type="entry name" value="LRR_TYP"/>
    <property type="match status" value="23"/>
</dbReference>
<evidence type="ECO:0000259" key="12">
    <source>
        <dbReference type="PROSITE" id="PS50104"/>
    </source>
</evidence>
<dbReference type="InterPro" id="IPR000157">
    <property type="entry name" value="TIR_dom"/>
</dbReference>
<dbReference type="Pfam" id="PF13855">
    <property type="entry name" value="LRR_8"/>
    <property type="match status" value="6"/>
</dbReference>
<dbReference type="FunFam" id="3.80.10.10:FF:001348">
    <property type="entry name" value="Toll receptor 13"/>
    <property type="match status" value="1"/>
</dbReference>
<evidence type="ECO:0000256" key="3">
    <source>
        <dbReference type="ARBA" id="ARBA00022614"/>
    </source>
</evidence>
<dbReference type="EMBL" id="WJBH02000002">
    <property type="protein sequence ID" value="KAI9562947.1"/>
    <property type="molecule type" value="Genomic_DNA"/>
</dbReference>
<evidence type="ECO:0000256" key="2">
    <source>
        <dbReference type="ARBA" id="ARBA00009634"/>
    </source>
</evidence>
<evidence type="ECO:0000256" key="1">
    <source>
        <dbReference type="ARBA" id="ARBA00004479"/>
    </source>
</evidence>
<evidence type="ECO:0000256" key="8">
    <source>
        <dbReference type="ARBA" id="ARBA00023136"/>
    </source>
</evidence>
<keyword evidence="4 11" id="KW-0812">Transmembrane</keyword>
<keyword evidence="3" id="KW-0433">Leucine-rich repeat</keyword>
<dbReference type="GO" id="GO:0038023">
    <property type="term" value="F:signaling receptor activity"/>
    <property type="evidence" value="ECO:0007669"/>
    <property type="project" value="TreeGrafter"/>
</dbReference>
<dbReference type="SMART" id="SM00364">
    <property type="entry name" value="LRR_BAC"/>
    <property type="match status" value="9"/>
</dbReference>
<dbReference type="GO" id="GO:0005886">
    <property type="term" value="C:plasma membrane"/>
    <property type="evidence" value="ECO:0007669"/>
    <property type="project" value="TreeGrafter"/>
</dbReference>
<keyword evidence="9" id="KW-0675">Receptor</keyword>
<keyword evidence="7 11" id="KW-1133">Transmembrane helix</keyword>
<dbReference type="InterPro" id="IPR003591">
    <property type="entry name" value="Leu-rich_rpt_typical-subtyp"/>
</dbReference>
<dbReference type="Gene3D" id="3.80.10.10">
    <property type="entry name" value="Ribonuclease Inhibitor"/>
    <property type="match status" value="7"/>
</dbReference>
<keyword evidence="14" id="KW-1185">Reference proteome</keyword>
<keyword evidence="6" id="KW-0677">Repeat</keyword>
<evidence type="ECO:0000256" key="10">
    <source>
        <dbReference type="ARBA" id="ARBA00023180"/>
    </source>
</evidence>
<dbReference type="PROSITE" id="PS50104">
    <property type="entry name" value="TIR"/>
    <property type="match status" value="1"/>
</dbReference>
<dbReference type="GO" id="GO:0007165">
    <property type="term" value="P:signal transduction"/>
    <property type="evidence" value="ECO:0007669"/>
    <property type="project" value="InterPro"/>
</dbReference>
<comment type="caution">
    <text evidence="13">The sequence shown here is derived from an EMBL/GenBank/DDBJ whole genome shotgun (WGS) entry which is preliminary data.</text>
</comment>
<evidence type="ECO:0000256" key="6">
    <source>
        <dbReference type="ARBA" id="ARBA00022737"/>
    </source>
</evidence>
<dbReference type="SMART" id="SM00255">
    <property type="entry name" value="TIR"/>
    <property type="match status" value="1"/>
</dbReference>
<dbReference type="PROSITE" id="PS51450">
    <property type="entry name" value="LRR"/>
    <property type="match status" value="6"/>
</dbReference>
<dbReference type="InterPro" id="IPR001611">
    <property type="entry name" value="Leu-rich_rpt"/>
</dbReference>
<dbReference type="FunFam" id="3.80.10.10:FF:001164">
    <property type="entry name" value="GH01279p"/>
    <property type="match status" value="1"/>
</dbReference>
<sequence length="1341" mass="148906">MSMSLGSAGRLMNSVRRHYCSEESVTLRHNTSSWMLPLCSCGSVHRDRRKMLSSPLSSLARFLICLAVTVSLFETATGLVSAVPSDGCHISESSADGASLHCRFRAFNPDWSSSVGRLEQQSAKGLWVECADSSAYPVVLPASAFAEFAHLEWLHVDSCRLSDLPSKSLQGLDKLRQLRIQTRNADWPGTSLTISDHLLNDVRSLESLDLALNDIRSLPSPSLCTLDKLGQLNLTGNRLSDLLWAKTETGCLQSLKVLDMSYNRLVTLPARSLANWTMLEELHLQGNGLVSVDDNSLIGLSSLRLVNLAGNQLTSLPPGLFSSSAEHLAELYVSANGLTVLAPGLFRGLSKLLVLDLSENHLTSSSFDPTTLTGLFRLAVLSLHNNRISRLDAALFSDLTNLQILRLDGNMLETLPDGVFNSLPHLHTLILSRNRLTRLDGQLMANLHSLSILALDNNLIERIDAEALSNTTQLQDLNLSGNNLPSVPPALAALTRLQSLDLGENRLVGFDYAVLDGMKELSSLRLLDNHIGNISRNTFASLPSLRILNLSKNQIAAVEEGAFGQNPLLQAVRLDANELTDLTGLFHSLPNLVWLNVSDNRLAHFDYALIPKSLQWLDMHLNHIPELGNYFQLDDQLSLQTLDASFNRLTELTASMLPDSLQVLSLNDNLISSVQPYTFFRKDNLTRVDLYANHIADLDQNALRISPTSDGRPLPEFYIGGNPFQCDCNMEWLQRINTPDHLRQHPRVMDLEGIYCRLLHSSRPQRSYVPLVEATSSNFLCTYETHCFALCHCCDFDACDCEMTCPTNCTCYHDQSWSANIVDCSGGSHPNLPERIPMDVTELYLDGAQLRALSSHKFIGRKNLRLLFLNSSGVEIIHNRTFNGLRGLYVLHLEDNRIRTLEGFEFSDLESLRELYLHNNAITAIQNRTFSALKHLQVLRLDGNRLVDFAVWNLIPNAPELNALTLNDNPWSCDCVFLAEFRTALHTAGSRVPDASQLICVTNERDAVVSSLPVLMPEVLDGSNRSSNRSVGLCVSPTPSATTIVQQRVIQDYLPLLVTTLVAFIAVTLVILLVFIYRQPVRVWCHARYGVRLWTAGHHSAATPDSKLFDAFLSYSAKDDAFVQQMLATNLEYGSPTYKLCLQHRDCPSGGGAYGLSETISQAVDSSRRTVMIISPNFIKAEWCRFEYKSALHQLFGSSRHCQSKNKQTKRLIVILIGDVTHKDLDADLKLYLKTNTYLQWGEDGFWDKLRFALPDPVQQANRTQQQQIHQLPLQHAHQQQAHKAVRPCGGPAITAMGPAPLAATSAAMAAHQMHLHQQRSASRPCSVTIPPRTVTLNMSG</sequence>
<dbReference type="SUPFAM" id="SSF52058">
    <property type="entry name" value="L domain-like"/>
    <property type="match status" value="4"/>
</dbReference>